<dbReference type="GO" id="GO:0016757">
    <property type="term" value="F:glycosyltransferase activity"/>
    <property type="evidence" value="ECO:0007669"/>
    <property type="project" value="UniProtKB-KW"/>
</dbReference>
<reference evidence="6 7" key="1">
    <citation type="journal article" date="2013" name="Mar. Genomics">
        <title>Expression of sulfatases in Rhodopirellula baltica and the diversity of sulfatases in the genus Rhodopirellula.</title>
        <authorList>
            <person name="Wegner C.E."/>
            <person name="Richter-Heitmann T."/>
            <person name="Klindworth A."/>
            <person name="Klockow C."/>
            <person name="Richter M."/>
            <person name="Achstetter T."/>
            <person name="Glockner F.O."/>
            <person name="Harder J."/>
        </authorList>
    </citation>
    <scope>NUCLEOTIDE SEQUENCE [LARGE SCALE GENOMIC DNA]</scope>
    <source>
        <strain evidence="6 7">SH398</strain>
    </source>
</reference>
<proteinExistence type="inferred from homology"/>
<dbReference type="Pfam" id="PF13579">
    <property type="entry name" value="Glyco_trans_4_4"/>
    <property type="match status" value="1"/>
</dbReference>
<evidence type="ECO:0000256" key="1">
    <source>
        <dbReference type="ARBA" id="ARBA00009481"/>
    </source>
</evidence>
<feature type="domain" description="Glycosyl transferase family 1" evidence="4">
    <location>
        <begin position="155"/>
        <end position="291"/>
    </location>
</feature>
<evidence type="ECO:0000313" key="7">
    <source>
        <dbReference type="Proteomes" id="UP000011996"/>
    </source>
</evidence>
<organism evidence="6 7">
    <name type="scientific">Rhodopirellula europaea SH398</name>
    <dbReference type="NCBI Taxonomy" id="1263868"/>
    <lineage>
        <taxon>Bacteria</taxon>
        <taxon>Pseudomonadati</taxon>
        <taxon>Planctomycetota</taxon>
        <taxon>Planctomycetia</taxon>
        <taxon>Pirellulales</taxon>
        <taxon>Pirellulaceae</taxon>
        <taxon>Rhodopirellula</taxon>
    </lineage>
</organism>
<dbReference type="PANTHER" id="PTHR12526:SF640">
    <property type="entry name" value="COLANIC ACID BIOSYNTHESIS GLYCOSYLTRANSFERASE WCAL-RELATED"/>
    <property type="match status" value="1"/>
</dbReference>
<keyword evidence="2 6" id="KW-0328">Glycosyltransferase</keyword>
<feature type="domain" description="Glycosyltransferase subfamily 4-like N-terminal" evidence="5">
    <location>
        <begin position="39"/>
        <end position="133"/>
    </location>
</feature>
<accession>M5SAQ8</accession>
<dbReference type="STRING" id="1263868.RESH_04619"/>
<evidence type="ECO:0000259" key="5">
    <source>
        <dbReference type="Pfam" id="PF13579"/>
    </source>
</evidence>
<keyword evidence="3 6" id="KW-0808">Transferase</keyword>
<dbReference type="InterPro" id="IPR001296">
    <property type="entry name" value="Glyco_trans_1"/>
</dbReference>
<sequence length="341" mass="38794">MGCDVGVWSADQSVLNSPFLDERCMVTRLAGTFPEAIASFGQPDIVHDNGIWLQHNHHIARFCGRNKVSRVVSSRGMLEPWARTHKRFKKQIAWRLYQRRDLFSADAIHVTSLAEAQTVTKLGLRSHWVIPNGISFPPAQQQRHSIPETEHHSDEDRERTALFLGRLYPVKGLPMLLESWAKIRPRKWQLRIVGPDEAGHRAELNESIARHRLGDVVQILGPVDDEGKWREMSNADLFVCPSYTENFGIAIAEAMACGVPVLTTTGTPWEILNRDSLGWWVPAQTEAICKALVEATQKAQSKLRGMGFRSRLYVNDNFQWSRIGESMYSKYLELLDARNKN</sequence>
<dbReference type="SUPFAM" id="SSF53756">
    <property type="entry name" value="UDP-Glycosyltransferase/glycogen phosphorylase"/>
    <property type="match status" value="1"/>
</dbReference>
<protein>
    <submittedName>
        <fullName evidence="6">Glycosyl transferase, group 1</fullName>
        <ecNumber evidence="6">2.4.-.-</ecNumber>
    </submittedName>
</protein>
<dbReference type="EC" id="2.4.-.-" evidence="6"/>
<dbReference type="EMBL" id="ANOF01000150">
    <property type="protein sequence ID" value="EMI24747.1"/>
    <property type="molecule type" value="Genomic_DNA"/>
</dbReference>
<evidence type="ECO:0000256" key="2">
    <source>
        <dbReference type="ARBA" id="ARBA00022676"/>
    </source>
</evidence>
<dbReference type="InterPro" id="IPR028098">
    <property type="entry name" value="Glyco_trans_4-like_N"/>
</dbReference>
<dbReference type="Proteomes" id="UP000011996">
    <property type="component" value="Unassembled WGS sequence"/>
</dbReference>
<evidence type="ECO:0000259" key="4">
    <source>
        <dbReference type="Pfam" id="PF00534"/>
    </source>
</evidence>
<evidence type="ECO:0000313" key="6">
    <source>
        <dbReference type="EMBL" id="EMI24747.1"/>
    </source>
</evidence>
<dbReference type="PATRIC" id="fig|1263868.3.peg.5009"/>
<dbReference type="AlphaFoldDB" id="M5SAQ8"/>
<comment type="similarity">
    <text evidence="1">Belongs to the glycosyltransferase group 1 family. Glycosyltransferase 4 subfamily.</text>
</comment>
<name>M5SAQ8_9BACT</name>
<dbReference type="Gene3D" id="3.40.50.2000">
    <property type="entry name" value="Glycogen Phosphorylase B"/>
    <property type="match status" value="2"/>
</dbReference>
<evidence type="ECO:0000256" key="3">
    <source>
        <dbReference type="ARBA" id="ARBA00022679"/>
    </source>
</evidence>
<gene>
    <name evidence="6" type="ORF">RESH_04619</name>
</gene>
<dbReference type="Pfam" id="PF00534">
    <property type="entry name" value="Glycos_transf_1"/>
    <property type="match status" value="1"/>
</dbReference>
<comment type="caution">
    <text evidence="6">The sequence shown here is derived from an EMBL/GenBank/DDBJ whole genome shotgun (WGS) entry which is preliminary data.</text>
</comment>
<dbReference type="PANTHER" id="PTHR12526">
    <property type="entry name" value="GLYCOSYLTRANSFERASE"/>
    <property type="match status" value="1"/>
</dbReference>